<evidence type="ECO:0000313" key="2">
    <source>
        <dbReference type="Proteomes" id="UP000269396"/>
    </source>
</evidence>
<proteinExistence type="predicted"/>
<evidence type="ECO:0000313" key="1">
    <source>
        <dbReference type="EMBL" id="VDP70204.1"/>
    </source>
</evidence>
<dbReference type="SUPFAM" id="SSF50978">
    <property type="entry name" value="WD40 repeat-like"/>
    <property type="match status" value="1"/>
</dbReference>
<sequence>MESNCLLIIVSCIEHMVLLELKNNSLVLLDQLDVSLGMSTMSISKKLSLIVVGSQNLGNTSFHISSNQKLKQLNLVSATNVTPEVIDFSPNGEILACANPDRTMNLYSIDDDRYAHCSVKLFEVEKRQGRWRFC</sequence>
<dbReference type="InterPro" id="IPR015943">
    <property type="entry name" value="WD40/YVTN_repeat-like_dom_sf"/>
</dbReference>
<reference evidence="1 2" key="1">
    <citation type="submission" date="2018-11" db="EMBL/GenBank/DDBJ databases">
        <authorList>
            <consortium name="Pathogen Informatics"/>
        </authorList>
    </citation>
    <scope>NUCLEOTIDE SEQUENCE [LARGE SCALE GENOMIC DNA]</scope>
    <source>
        <strain>Denwood</strain>
        <strain evidence="2">Zambia</strain>
    </source>
</reference>
<protein>
    <submittedName>
        <fullName evidence="1">Uncharacterized protein</fullName>
    </submittedName>
</protein>
<organism evidence="1 2">
    <name type="scientific">Schistosoma mattheei</name>
    <dbReference type="NCBI Taxonomy" id="31246"/>
    <lineage>
        <taxon>Eukaryota</taxon>
        <taxon>Metazoa</taxon>
        <taxon>Spiralia</taxon>
        <taxon>Lophotrochozoa</taxon>
        <taxon>Platyhelminthes</taxon>
        <taxon>Trematoda</taxon>
        <taxon>Digenea</taxon>
        <taxon>Strigeidida</taxon>
        <taxon>Schistosomatoidea</taxon>
        <taxon>Schistosomatidae</taxon>
        <taxon>Schistosoma</taxon>
    </lineage>
</organism>
<name>A0A183PNU9_9TREM</name>
<dbReference type="EMBL" id="UZAL01036637">
    <property type="protein sequence ID" value="VDP70204.1"/>
    <property type="molecule type" value="Genomic_DNA"/>
</dbReference>
<dbReference type="STRING" id="31246.A0A183PNU9"/>
<dbReference type="InterPro" id="IPR036322">
    <property type="entry name" value="WD40_repeat_dom_sf"/>
</dbReference>
<dbReference type="Proteomes" id="UP000269396">
    <property type="component" value="Unassembled WGS sequence"/>
</dbReference>
<dbReference type="Gene3D" id="2.130.10.10">
    <property type="entry name" value="YVTN repeat-like/Quinoprotein amine dehydrogenase"/>
    <property type="match status" value="1"/>
</dbReference>
<keyword evidence="2" id="KW-1185">Reference proteome</keyword>
<accession>A0A183PNU9</accession>
<dbReference type="AlphaFoldDB" id="A0A183PNU9"/>
<gene>
    <name evidence="1" type="ORF">SMTD_LOCUS16035</name>
</gene>